<evidence type="ECO:0000313" key="4">
    <source>
        <dbReference type="Proteomes" id="UP000390336"/>
    </source>
</evidence>
<name>A0AAP9GFU4_9VIBR</name>
<reference evidence="2 4" key="1">
    <citation type="journal article" date="2015" name="Genome Announc.">
        <title>Draft Genome Sequence of Vibrio owensii Strain SH-14, Which Causes Shrimp Acute Hepatopancreatic Necrosis Disease.</title>
        <authorList>
            <person name="Liu L."/>
            <person name="Xiao J."/>
            <person name="Xia X."/>
            <person name="Pan Y."/>
            <person name="Yan S."/>
            <person name="Wang Y."/>
        </authorList>
    </citation>
    <scope>NUCLEOTIDE SEQUENCE [LARGE SCALE GENOMIC DNA]</scope>
    <source>
        <strain evidence="2 4">SH14</strain>
    </source>
</reference>
<dbReference type="Gene3D" id="3.30.40.190">
    <property type="match status" value="1"/>
</dbReference>
<dbReference type="Proteomes" id="UP000390336">
    <property type="component" value="Chromosome 2"/>
</dbReference>
<dbReference type="AlphaFoldDB" id="A0AAP9GFU4"/>
<accession>A0AAP9GFU4</accession>
<protein>
    <recommendedName>
        <fullName evidence="5">DUF968 domain-containing protein</fullName>
    </recommendedName>
</protein>
<keyword evidence="3" id="KW-1185">Reference proteome</keyword>
<proteinExistence type="predicted"/>
<evidence type="ECO:0000313" key="1">
    <source>
        <dbReference type="EMBL" id="AYO17068.1"/>
    </source>
</evidence>
<dbReference type="RefSeq" id="WP_054823377.1">
    <property type="nucleotide sequence ID" value="NZ_CP033138.1"/>
</dbReference>
<dbReference type="Pfam" id="PF16786">
    <property type="entry name" value="RecA_dep_nuc"/>
    <property type="match status" value="1"/>
</dbReference>
<dbReference type="InterPro" id="IPR031875">
    <property type="entry name" value="RecA_dep_nuc"/>
</dbReference>
<evidence type="ECO:0000313" key="3">
    <source>
        <dbReference type="Proteomes" id="UP000272136"/>
    </source>
</evidence>
<evidence type="ECO:0000313" key="2">
    <source>
        <dbReference type="EMBL" id="QGH49214.1"/>
    </source>
</evidence>
<dbReference type="EMBL" id="CP033138">
    <property type="protein sequence ID" value="AYO17068.1"/>
    <property type="molecule type" value="Genomic_DNA"/>
</dbReference>
<gene>
    <name evidence="2" type="ORF">APZ19_19030</name>
    <name evidence="1" type="ORF">D0812_22020</name>
</gene>
<evidence type="ECO:0008006" key="5">
    <source>
        <dbReference type="Google" id="ProtNLM"/>
    </source>
</evidence>
<reference evidence="1 3" key="2">
    <citation type="submission" date="2018-10" db="EMBL/GenBank/DDBJ databases">
        <title>Whole Genome of Vibrio owensii strain 170502, isolated from Acute Hepatopancreatic Necrosis Disease (AHPND) shrimp.</title>
        <authorList>
            <person name="Yan M."/>
            <person name="Wang X."/>
            <person name="Wang Y."/>
        </authorList>
    </citation>
    <scope>NUCLEOTIDE SEQUENCE [LARGE SCALE GENOMIC DNA]</scope>
    <source>
        <strain evidence="1 3">1700302</strain>
    </source>
</reference>
<dbReference type="Proteomes" id="UP000272136">
    <property type="component" value="Chromosome 2"/>
</dbReference>
<organism evidence="2 4">
    <name type="scientific">Vibrio owensii</name>
    <dbReference type="NCBI Taxonomy" id="696485"/>
    <lineage>
        <taxon>Bacteria</taxon>
        <taxon>Pseudomonadati</taxon>
        <taxon>Pseudomonadota</taxon>
        <taxon>Gammaproteobacteria</taxon>
        <taxon>Vibrionales</taxon>
        <taxon>Vibrionaceae</taxon>
        <taxon>Vibrio</taxon>
    </lineage>
</organism>
<reference evidence="2" key="3">
    <citation type="submission" date="2019-11" db="EMBL/GenBank/DDBJ databases">
        <title>Complete genome sequence of Vibrio owensii SH-14 isolated from shrimp with acute hepatopancreatic necrosis diease.</title>
        <authorList>
            <person name="Liang X."/>
            <person name="Wang Y."/>
        </authorList>
    </citation>
    <scope>NUCLEOTIDE SEQUENCE</scope>
    <source>
        <strain evidence="2">SH14</strain>
    </source>
</reference>
<sequence>MNSRKPTKAESIYLKAAAEAVGCVACNKLGYDNDYLPEQLSAHHNPDKGSKEKLAHFFAVPLCAVHHQGAVPIGMKLPEGEPVRHSQLGDHTTAFKEKVGSDLEMARWVWERLSLDAVDSIGAITQIYSFDDLLKFDGNQRNARVN</sequence>
<dbReference type="EMBL" id="CP045860">
    <property type="protein sequence ID" value="QGH49214.1"/>
    <property type="molecule type" value="Genomic_DNA"/>
</dbReference>